<comment type="similarity">
    <text evidence="3">Belongs to the glycosyltransferase 39 family.</text>
</comment>
<comment type="function">
    <text evidence="14">Rt/POMT1 and tw/POMT2 function as a protein O-mannosyltransferase in association with each other to generate and maintain normal muscle development.</text>
</comment>
<feature type="transmembrane region" description="Helical" evidence="19">
    <location>
        <begin position="245"/>
        <end position="278"/>
    </location>
</feature>
<dbReference type="PANTHER" id="PTHR10050:SF51">
    <property type="entry name" value="PROTEIN O-MANNOSYL-TRANSFERASE 1"/>
    <property type="match status" value="1"/>
</dbReference>
<comment type="subunit">
    <text evidence="15">Interacts with tw/POMT2.</text>
</comment>
<evidence type="ECO:0000256" key="9">
    <source>
        <dbReference type="ARBA" id="ARBA00022824"/>
    </source>
</evidence>
<dbReference type="Pfam" id="PF02815">
    <property type="entry name" value="MIR"/>
    <property type="match status" value="1"/>
</dbReference>
<proteinExistence type="inferred from homology"/>
<dbReference type="UniPathway" id="UPA00378"/>
<evidence type="ECO:0000256" key="17">
    <source>
        <dbReference type="ARBA" id="ARBA00079036"/>
    </source>
</evidence>
<keyword evidence="11 19" id="KW-0472">Membrane</keyword>
<evidence type="ECO:0000313" key="21">
    <source>
        <dbReference type="EnsemblMetazoa" id="XP_022651837"/>
    </source>
</evidence>
<dbReference type="RefSeq" id="XP_022651837.1">
    <property type="nucleotide sequence ID" value="XM_022796102.1"/>
</dbReference>
<evidence type="ECO:0000256" key="13">
    <source>
        <dbReference type="ARBA" id="ARBA00045102"/>
    </source>
</evidence>
<feature type="transmembrane region" description="Helical" evidence="19">
    <location>
        <begin position="668"/>
        <end position="692"/>
    </location>
</feature>
<sequence>MDMKVRKAAPVNKENKCQDKKDDGDLTKETNVVKDGCYRKDALQNDVEKQTSKCDGLFFRSQSGLFEIQITLDGPLIGFFLIALATRLYRLEYPRAVVFDELHFVKYASLYASNTFFFDAQPPLGKQIISTVAYFVGYRQKGSQQGLERIGGDYPPEVPIFGLRLVPAIFGSLLVPLSYRICLLLGLSKATGTFAGLLLLADTALLTQSRFVLMETILMFFSMLGLFCVLKFRRLPRRKWFGPSWWGYLAVGAGSFACAMCVKYVGGLSLVLGAYILIRNLWDMLPDKSLSDRLLMLHALLRITVFTLVPLAIYLSVFYIHLSILTKAGPHDTIMTSGFQASLEGGLASITKGQPNYIAHGSQITLRHSLGRTCWLHSHNELYPLRYPDGRGSSHQQQVTCYSYKDVNNWWIVKRPDIADLVVAEPIDRIRHGDIIQFAHGITMRLLNSHDVASPMSPAFQEVSCFIDYNITRFPPHTNWKVEILNRDRMGDYWLTIHSQVRLVHVDSGQALKFSGKQLPEWGFNQHEVVTDRSIEQDDTIWNVEEHRYTKKKDEKERELDLVTAEFVPLEPTKLTFWQKFIELQYKMLVADNENVEDHIFASTPLEWPLLLRGVAYWVSGESNAQIFLLGNPILWWTGSLAVPLYLGLLAGCLLRRRRLCYDIPEDMFRAVLLCAEVLVGGYLINFIPYFFCDRSLFLHHYLPAAIFKPMLIAALVQFTDQLISTFLSGTRHAWVSRAFYVGVFSWLLLVLWTAFHYVTFAYGTYSLSPQDIERLRWLDSWQFIVHRR</sequence>
<keyword evidence="6" id="KW-0808">Transferase</keyword>
<dbReference type="OrthoDB" id="292747at2759"/>
<evidence type="ECO:0000256" key="6">
    <source>
        <dbReference type="ARBA" id="ARBA00022679"/>
    </source>
</evidence>
<feature type="transmembrane region" description="Helical" evidence="19">
    <location>
        <begin position="634"/>
        <end position="656"/>
    </location>
</feature>
<feature type="domain" description="MIR" evidence="20">
    <location>
        <begin position="492"/>
        <end position="547"/>
    </location>
</feature>
<keyword evidence="9" id="KW-0256">Endoplasmic reticulum</keyword>
<evidence type="ECO:0000256" key="8">
    <source>
        <dbReference type="ARBA" id="ARBA00022737"/>
    </source>
</evidence>
<feature type="region of interest" description="Disordered" evidence="18">
    <location>
        <begin position="1"/>
        <end position="24"/>
    </location>
</feature>
<dbReference type="InterPro" id="IPR016093">
    <property type="entry name" value="MIR_motif"/>
</dbReference>
<organism evidence="21 22">
    <name type="scientific">Varroa destructor</name>
    <name type="common">Honeybee mite</name>
    <dbReference type="NCBI Taxonomy" id="109461"/>
    <lineage>
        <taxon>Eukaryota</taxon>
        <taxon>Metazoa</taxon>
        <taxon>Ecdysozoa</taxon>
        <taxon>Arthropoda</taxon>
        <taxon>Chelicerata</taxon>
        <taxon>Arachnida</taxon>
        <taxon>Acari</taxon>
        <taxon>Parasitiformes</taxon>
        <taxon>Mesostigmata</taxon>
        <taxon>Gamasina</taxon>
        <taxon>Dermanyssoidea</taxon>
        <taxon>Varroidae</taxon>
        <taxon>Varroa</taxon>
    </lineage>
</organism>
<feature type="compositionally biased region" description="Basic and acidic residues" evidence="18">
    <location>
        <begin position="13"/>
        <end position="24"/>
    </location>
</feature>
<dbReference type="InterPro" id="IPR003342">
    <property type="entry name" value="ArnT-like_N"/>
</dbReference>
<evidence type="ECO:0000256" key="5">
    <source>
        <dbReference type="ARBA" id="ARBA00022676"/>
    </source>
</evidence>
<dbReference type="SUPFAM" id="SSF82109">
    <property type="entry name" value="MIR domain"/>
    <property type="match status" value="1"/>
</dbReference>
<evidence type="ECO:0000256" key="10">
    <source>
        <dbReference type="ARBA" id="ARBA00022989"/>
    </source>
</evidence>
<comment type="subcellular location">
    <subcellularLocation>
        <location evidence="1">Endoplasmic reticulum membrane</location>
        <topology evidence="1">Multi-pass membrane protein</topology>
    </subcellularLocation>
</comment>
<dbReference type="InterPro" id="IPR036300">
    <property type="entry name" value="MIR_dom_sf"/>
</dbReference>
<reference evidence="21" key="1">
    <citation type="submission" date="2021-01" db="UniProtKB">
        <authorList>
            <consortium name="EnsemblMetazoa"/>
        </authorList>
    </citation>
    <scope>IDENTIFICATION</scope>
</reference>
<evidence type="ECO:0000256" key="14">
    <source>
        <dbReference type="ARBA" id="ARBA00059310"/>
    </source>
</evidence>
<feature type="domain" description="MIR" evidence="20">
    <location>
        <begin position="355"/>
        <end position="416"/>
    </location>
</feature>
<dbReference type="Proteomes" id="UP000594260">
    <property type="component" value="Unplaced"/>
</dbReference>
<dbReference type="FunCoup" id="A0A7M7MCE6">
    <property type="interactions" value="327"/>
</dbReference>
<dbReference type="InterPro" id="IPR032421">
    <property type="entry name" value="PMT_4TMC"/>
</dbReference>
<evidence type="ECO:0000256" key="11">
    <source>
        <dbReference type="ARBA" id="ARBA00023136"/>
    </source>
</evidence>
<feature type="domain" description="MIR" evidence="20">
    <location>
        <begin position="427"/>
        <end position="485"/>
    </location>
</feature>
<keyword evidence="7 19" id="KW-0812">Transmembrane</keyword>
<dbReference type="InterPro" id="IPR027005">
    <property type="entry name" value="PMT-like"/>
</dbReference>
<evidence type="ECO:0000256" key="1">
    <source>
        <dbReference type="ARBA" id="ARBA00004477"/>
    </source>
</evidence>
<accession>A0A7M7MCE6</accession>
<dbReference type="PANTHER" id="PTHR10050">
    <property type="entry name" value="DOLICHYL-PHOSPHATE-MANNOSE--PROTEIN MANNOSYLTRANSFERASE"/>
    <property type="match status" value="1"/>
</dbReference>
<dbReference type="EnsemblMetazoa" id="XM_022796102">
    <property type="protein sequence ID" value="XP_022651837"/>
    <property type="gene ID" value="LOC111246466"/>
</dbReference>
<dbReference type="InParanoid" id="A0A7M7MCE6"/>
<evidence type="ECO:0000256" key="15">
    <source>
        <dbReference type="ARBA" id="ARBA00061810"/>
    </source>
</evidence>
<dbReference type="GeneID" id="111246466"/>
<comment type="catalytic activity">
    <reaction evidence="13">
        <text>a di-trans,poly-cis-dolichyl beta-D-mannosyl phosphate + L-seryl-[protein] = 3-O-(alpha-D-mannosyl)-L-seryl-[protein] + a di-trans,poly-cis-dolichyl phosphate + H(+)</text>
        <dbReference type="Rhea" id="RHEA:17377"/>
        <dbReference type="Rhea" id="RHEA-COMP:9863"/>
        <dbReference type="Rhea" id="RHEA-COMP:13546"/>
        <dbReference type="Rhea" id="RHEA-COMP:19498"/>
        <dbReference type="Rhea" id="RHEA-COMP:19501"/>
        <dbReference type="ChEBI" id="CHEBI:15378"/>
        <dbReference type="ChEBI" id="CHEBI:29999"/>
        <dbReference type="ChEBI" id="CHEBI:57683"/>
        <dbReference type="ChEBI" id="CHEBI:58211"/>
        <dbReference type="ChEBI" id="CHEBI:137321"/>
        <dbReference type="EC" id="2.4.1.109"/>
    </reaction>
</comment>
<evidence type="ECO:0000313" key="22">
    <source>
        <dbReference type="Proteomes" id="UP000594260"/>
    </source>
</evidence>
<dbReference type="OMA" id="NCHLNAP"/>
<dbReference type="EC" id="2.4.1.109" evidence="4"/>
<evidence type="ECO:0000256" key="4">
    <source>
        <dbReference type="ARBA" id="ARBA00012839"/>
    </source>
</evidence>
<evidence type="ECO:0000256" key="7">
    <source>
        <dbReference type="ARBA" id="ARBA00022692"/>
    </source>
</evidence>
<dbReference type="KEGG" id="vde:111246466"/>
<feature type="transmembrane region" description="Helical" evidence="19">
    <location>
        <begin position="177"/>
        <end position="200"/>
    </location>
</feature>
<dbReference type="Pfam" id="PF16192">
    <property type="entry name" value="PMT_4TMC"/>
    <property type="match status" value="1"/>
</dbReference>
<evidence type="ECO:0000256" key="12">
    <source>
        <dbReference type="ARBA" id="ARBA00045085"/>
    </source>
</evidence>
<evidence type="ECO:0000256" key="2">
    <source>
        <dbReference type="ARBA" id="ARBA00004922"/>
    </source>
</evidence>
<dbReference type="GO" id="GO:0005789">
    <property type="term" value="C:endoplasmic reticulum membrane"/>
    <property type="evidence" value="ECO:0007669"/>
    <property type="project" value="UniProtKB-SubCell"/>
</dbReference>
<feature type="transmembrane region" description="Helical" evidence="19">
    <location>
        <begin position="739"/>
        <end position="759"/>
    </location>
</feature>
<evidence type="ECO:0000259" key="20">
    <source>
        <dbReference type="PROSITE" id="PS50919"/>
    </source>
</evidence>
<feature type="transmembrane region" description="Helical" evidence="19">
    <location>
        <begin position="212"/>
        <end position="233"/>
    </location>
</feature>
<keyword evidence="22" id="KW-1185">Reference proteome</keyword>
<feature type="transmembrane region" description="Helical" evidence="19">
    <location>
        <begin position="698"/>
        <end position="719"/>
    </location>
</feature>
<dbReference type="AlphaFoldDB" id="A0A7M7MCE6"/>
<evidence type="ECO:0000256" key="19">
    <source>
        <dbReference type="SAM" id="Phobius"/>
    </source>
</evidence>
<comment type="catalytic activity">
    <reaction evidence="12">
        <text>a di-trans,poly-cis-dolichyl beta-D-mannosyl phosphate + L-threonyl-[protein] = 3-O-(alpha-D-mannosyl)-L-threonyl-[protein] + a di-trans,poly-cis-dolichyl phosphate + H(+)</text>
        <dbReference type="Rhea" id="RHEA:53396"/>
        <dbReference type="Rhea" id="RHEA-COMP:11060"/>
        <dbReference type="Rhea" id="RHEA-COMP:13547"/>
        <dbReference type="Rhea" id="RHEA-COMP:19498"/>
        <dbReference type="Rhea" id="RHEA-COMP:19501"/>
        <dbReference type="ChEBI" id="CHEBI:15378"/>
        <dbReference type="ChEBI" id="CHEBI:30013"/>
        <dbReference type="ChEBI" id="CHEBI:57683"/>
        <dbReference type="ChEBI" id="CHEBI:58211"/>
        <dbReference type="ChEBI" id="CHEBI:137323"/>
        <dbReference type="EC" id="2.4.1.109"/>
    </reaction>
</comment>
<evidence type="ECO:0000256" key="18">
    <source>
        <dbReference type="SAM" id="MobiDB-lite"/>
    </source>
</evidence>
<keyword evidence="10 19" id="KW-1133">Transmembrane helix</keyword>
<name>A0A7M7MCE6_VARDE</name>
<evidence type="ECO:0000256" key="3">
    <source>
        <dbReference type="ARBA" id="ARBA00007222"/>
    </source>
</evidence>
<dbReference type="SMART" id="SM00472">
    <property type="entry name" value="MIR"/>
    <property type="match status" value="3"/>
</dbReference>
<dbReference type="CTD" id="39297"/>
<evidence type="ECO:0000256" key="16">
    <source>
        <dbReference type="ARBA" id="ARBA00073145"/>
    </source>
</evidence>
<keyword evidence="5" id="KW-0328">Glycosyltransferase</keyword>
<feature type="transmembrane region" description="Helical" evidence="19">
    <location>
        <begin position="299"/>
        <end position="322"/>
    </location>
</feature>
<dbReference type="FunFam" id="2.80.10.50:FF:000012">
    <property type="entry name" value="Protein O-mannosyl-transferase 1"/>
    <property type="match status" value="1"/>
</dbReference>
<keyword evidence="8" id="KW-0677">Repeat</keyword>
<dbReference type="PROSITE" id="PS50919">
    <property type="entry name" value="MIR"/>
    <property type="match status" value="3"/>
</dbReference>
<protein>
    <recommendedName>
        <fullName evidence="16">Protein O-mannosyltransferase 1</fullName>
        <ecNumber evidence="4">2.4.1.109</ecNumber>
    </recommendedName>
    <alternativeName>
        <fullName evidence="17">Protein rotated abdomen</fullName>
    </alternativeName>
</protein>
<dbReference type="Gene3D" id="2.80.10.50">
    <property type="match status" value="1"/>
</dbReference>
<dbReference type="CDD" id="cd23281">
    <property type="entry name" value="beta-trefoil_MIR_POMT1"/>
    <property type="match status" value="1"/>
</dbReference>
<comment type="pathway">
    <text evidence="2">Protein modification; protein glycosylation.</text>
</comment>
<dbReference type="Pfam" id="PF02366">
    <property type="entry name" value="PMT"/>
    <property type="match status" value="1"/>
</dbReference>
<dbReference type="GO" id="GO:0004169">
    <property type="term" value="F:dolichyl-phosphate-mannose-protein mannosyltransferase activity"/>
    <property type="evidence" value="ECO:0007669"/>
    <property type="project" value="UniProtKB-EC"/>
</dbReference>